<dbReference type="EMBL" id="CAVMJV010000018">
    <property type="protein sequence ID" value="CAK5061703.1"/>
    <property type="molecule type" value="Genomic_DNA"/>
</dbReference>
<evidence type="ECO:0000313" key="1">
    <source>
        <dbReference type="EMBL" id="CAK5061703.1"/>
    </source>
</evidence>
<evidence type="ECO:0000313" key="2">
    <source>
        <dbReference type="Proteomes" id="UP001497535"/>
    </source>
</evidence>
<name>A0ACB0YU08_MELEN</name>
<organism evidence="1 2">
    <name type="scientific">Meloidogyne enterolobii</name>
    <name type="common">Root-knot nematode worm</name>
    <name type="synonym">Meloidogyne mayaguensis</name>
    <dbReference type="NCBI Taxonomy" id="390850"/>
    <lineage>
        <taxon>Eukaryota</taxon>
        <taxon>Metazoa</taxon>
        <taxon>Ecdysozoa</taxon>
        <taxon>Nematoda</taxon>
        <taxon>Chromadorea</taxon>
        <taxon>Rhabditida</taxon>
        <taxon>Tylenchina</taxon>
        <taxon>Tylenchomorpha</taxon>
        <taxon>Tylenchoidea</taxon>
        <taxon>Meloidogynidae</taxon>
        <taxon>Meloidogyninae</taxon>
        <taxon>Meloidogyne</taxon>
    </lineage>
</organism>
<keyword evidence="2" id="KW-1185">Reference proteome</keyword>
<comment type="caution">
    <text evidence="1">The sequence shown here is derived from an EMBL/GenBank/DDBJ whole genome shotgun (WGS) entry which is preliminary data.</text>
</comment>
<gene>
    <name evidence="1" type="ORF">MENTE1834_LOCUS16305</name>
</gene>
<dbReference type="Proteomes" id="UP001497535">
    <property type="component" value="Unassembled WGS sequence"/>
</dbReference>
<accession>A0ACB0YU08</accession>
<proteinExistence type="predicted"/>
<reference evidence="1" key="1">
    <citation type="submission" date="2023-11" db="EMBL/GenBank/DDBJ databases">
        <authorList>
            <person name="Poullet M."/>
        </authorList>
    </citation>
    <scope>NUCLEOTIDE SEQUENCE</scope>
    <source>
        <strain evidence="1">E1834</strain>
    </source>
</reference>
<sequence>MPSFAFFCLSLLVLSHPLGYLLFSFWSIYCIFLYLDSVFAGTMALMANLKLSTLRPIVNHPHYENEEIRRRTLRVYSLYSRKSVEEVYFDLKKMGVQFYVFQPQQCLQKHPKKECSYLAMWDLQDPKNRLWNGIINSNQSLLGSFLPVYISESYVVLKIEK</sequence>
<protein>
    <submittedName>
        <fullName evidence="1">Uncharacterized protein</fullName>
    </submittedName>
</protein>